<dbReference type="CDD" id="cd07765">
    <property type="entry name" value="KRAB_A-box"/>
    <property type="match status" value="1"/>
</dbReference>
<evidence type="ECO:0000313" key="4">
    <source>
        <dbReference type="EMBL" id="KAG8523009.1"/>
    </source>
</evidence>
<dbReference type="Gene3D" id="6.10.140.140">
    <property type="match status" value="1"/>
</dbReference>
<protein>
    <submittedName>
        <fullName evidence="4">Zinc finger protein 454</fullName>
    </submittedName>
</protein>
<comment type="caution">
    <text evidence="4">The sequence shown here is derived from an EMBL/GenBank/DDBJ whole genome shotgun (WGS) entry which is preliminary data.</text>
</comment>
<dbReference type="InterPro" id="IPR001909">
    <property type="entry name" value="KRAB"/>
</dbReference>
<evidence type="ECO:0000256" key="1">
    <source>
        <dbReference type="SAM" id="MobiDB-lite"/>
    </source>
</evidence>
<reference evidence="4" key="1">
    <citation type="journal article" date="2021" name="Evol. Appl.">
        <title>The genome of the Pyrenean desman and the effects of bottlenecks and inbreeding on the genomic landscape of an endangered species.</title>
        <authorList>
            <person name="Escoda L."/>
            <person name="Castresana J."/>
        </authorList>
    </citation>
    <scope>NUCLEOTIDE SEQUENCE</scope>
    <source>
        <strain evidence="4">IBE-C5619</strain>
    </source>
</reference>
<dbReference type="SMART" id="SM00349">
    <property type="entry name" value="KRAB"/>
    <property type="match status" value="1"/>
</dbReference>
<sequence>MVPRATRKRSSDLVLLTPAHCDLPGMWRLRSLAESVTFKDVAVFFAREEWAQLSPAQRALHRDVMLENYSNLVSLGLLAPKPDMLSWLGKGEEWMLKEASGGVCYAASFLSLLLLLLVSTVGPVGSVNLSSQFVCWSSQFWRPHDAAHLSPCPTQGGHAQVGAPELDTGLNGWHHEDARTDSINEQKQPRE</sequence>
<keyword evidence="5" id="KW-1185">Reference proteome</keyword>
<dbReference type="Proteomes" id="UP000700334">
    <property type="component" value="Unassembled WGS sequence"/>
</dbReference>
<feature type="transmembrane region" description="Helical" evidence="2">
    <location>
        <begin position="103"/>
        <end position="125"/>
    </location>
</feature>
<dbReference type="InterPro" id="IPR050169">
    <property type="entry name" value="Krueppel_C2H2_ZnF"/>
</dbReference>
<keyword evidence="2" id="KW-0812">Transmembrane</keyword>
<keyword evidence="2" id="KW-0472">Membrane</keyword>
<keyword evidence="2" id="KW-1133">Transmembrane helix</keyword>
<dbReference type="Pfam" id="PF01352">
    <property type="entry name" value="KRAB"/>
    <property type="match status" value="1"/>
</dbReference>
<evidence type="ECO:0000313" key="5">
    <source>
        <dbReference type="Proteomes" id="UP000700334"/>
    </source>
</evidence>
<feature type="domain" description="KRAB" evidence="3">
    <location>
        <begin position="36"/>
        <end position="106"/>
    </location>
</feature>
<dbReference type="InterPro" id="IPR036051">
    <property type="entry name" value="KRAB_dom_sf"/>
</dbReference>
<name>A0A8J6BH31_GALPY</name>
<evidence type="ECO:0000259" key="3">
    <source>
        <dbReference type="PROSITE" id="PS50805"/>
    </source>
</evidence>
<gene>
    <name evidence="4" type="ORF">J0S82_015449</name>
</gene>
<accession>A0A8J6BH31</accession>
<organism evidence="4 5">
    <name type="scientific">Galemys pyrenaicus</name>
    <name type="common">Iberian desman</name>
    <name type="synonym">Pyrenean desman</name>
    <dbReference type="NCBI Taxonomy" id="202257"/>
    <lineage>
        <taxon>Eukaryota</taxon>
        <taxon>Metazoa</taxon>
        <taxon>Chordata</taxon>
        <taxon>Craniata</taxon>
        <taxon>Vertebrata</taxon>
        <taxon>Euteleostomi</taxon>
        <taxon>Mammalia</taxon>
        <taxon>Eutheria</taxon>
        <taxon>Laurasiatheria</taxon>
        <taxon>Eulipotyphla</taxon>
        <taxon>Talpidae</taxon>
        <taxon>Galemys</taxon>
    </lineage>
</organism>
<dbReference type="OrthoDB" id="9803015at2759"/>
<dbReference type="AlphaFoldDB" id="A0A8J6BH31"/>
<feature type="region of interest" description="Disordered" evidence="1">
    <location>
        <begin position="151"/>
        <end position="191"/>
    </location>
</feature>
<dbReference type="GO" id="GO:0006355">
    <property type="term" value="P:regulation of DNA-templated transcription"/>
    <property type="evidence" value="ECO:0007669"/>
    <property type="project" value="InterPro"/>
</dbReference>
<proteinExistence type="predicted"/>
<dbReference type="PANTHER" id="PTHR23232:SF163">
    <property type="entry name" value="ZINC FINGER PROTEIN 589"/>
    <property type="match status" value="1"/>
</dbReference>
<dbReference type="EMBL" id="JAGFMF010011424">
    <property type="protein sequence ID" value="KAG8523009.1"/>
    <property type="molecule type" value="Genomic_DNA"/>
</dbReference>
<dbReference type="SUPFAM" id="SSF109640">
    <property type="entry name" value="KRAB domain (Kruppel-associated box)"/>
    <property type="match status" value="1"/>
</dbReference>
<feature type="compositionally biased region" description="Basic and acidic residues" evidence="1">
    <location>
        <begin position="173"/>
        <end position="191"/>
    </location>
</feature>
<dbReference type="PANTHER" id="PTHR23232">
    <property type="entry name" value="KRAB DOMAIN C2H2 ZINC FINGER"/>
    <property type="match status" value="1"/>
</dbReference>
<evidence type="ECO:0000256" key="2">
    <source>
        <dbReference type="SAM" id="Phobius"/>
    </source>
</evidence>
<dbReference type="PROSITE" id="PS50805">
    <property type="entry name" value="KRAB"/>
    <property type="match status" value="1"/>
</dbReference>